<evidence type="ECO:0000256" key="1">
    <source>
        <dbReference type="ARBA" id="ARBA00001913"/>
    </source>
</evidence>
<name>A0ABM0MEU4_SACKO</name>
<evidence type="ECO:0000259" key="6">
    <source>
        <dbReference type="Pfam" id="PF00884"/>
    </source>
</evidence>
<dbReference type="PANTHER" id="PTHR10342:SF274">
    <property type="entry name" value="ARYLSULFATASE B"/>
    <property type="match status" value="1"/>
</dbReference>
<evidence type="ECO:0000313" key="7">
    <source>
        <dbReference type="Proteomes" id="UP000694865"/>
    </source>
</evidence>
<dbReference type="Proteomes" id="UP000694865">
    <property type="component" value="Unplaced"/>
</dbReference>
<organism evidence="7 8">
    <name type="scientific">Saccoglossus kowalevskii</name>
    <name type="common">Acorn worm</name>
    <dbReference type="NCBI Taxonomy" id="10224"/>
    <lineage>
        <taxon>Eukaryota</taxon>
        <taxon>Metazoa</taxon>
        <taxon>Hemichordata</taxon>
        <taxon>Enteropneusta</taxon>
        <taxon>Harrimaniidae</taxon>
        <taxon>Saccoglossus</taxon>
    </lineage>
</organism>
<dbReference type="InterPro" id="IPR000917">
    <property type="entry name" value="Sulfatase_N"/>
</dbReference>
<dbReference type="InterPro" id="IPR047115">
    <property type="entry name" value="ARSB"/>
</dbReference>
<dbReference type="Pfam" id="PF00884">
    <property type="entry name" value="Sulfatase"/>
    <property type="match status" value="1"/>
</dbReference>
<reference evidence="8" key="1">
    <citation type="submission" date="2025-08" db="UniProtKB">
        <authorList>
            <consortium name="RefSeq"/>
        </authorList>
    </citation>
    <scope>IDENTIFICATION</scope>
    <source>
        <tissue evidence="8">Testes</tissue>
    </source>
</reference>
<protein>
    <submittedName>
        <fullName evidence="8">Arylsulfatase B-like</fullName>
    </submittedName>
</protein>
<dbReference type="Gene3D" id="3.30.1120.10">
    <property type="match status" value="1"/>
</dbReference>
<dbReference type="PANTHER" id="PTHR10342">
    <property type="entry name" value="ARYLSULFATASE"/>
    <property type="match status" value="1"/>
</dbReference>
<evidence type="ECO:0000313" key="8">
    <source>
        <dbReference type="RefSeq" id="XP_006818535.1"/>
    </source>
</evidence>
<accession>A0ABM0MEU4</accession>
<keyword evidence="7" id="KW-1185">Reference proteome</keyword>
<evidence type="ECO:0000256" key="5">
    <source>
        <dbReference type="ARBA" id="ARBA00023180"/>
    </source>
</evidence>
<dbReference type="SUPFAM" id="SSF53649">
    <property type="entry name" value="Alkaline phosphatase-like"/>
    <property type="match status" value="1"/>
</dbReference>
<keyword evidence="3" id="KW-0479">Metal-binding</keyword>
<comment type="cofactor">
    <cofactor evidence="1">
        <name>Ca(2+)</name>
        <dbReference type="ChEBI" id="CHEBI:29108"/>
    </cofactor>
</comment>
<dbReference type="GeneID" id="102810355"/>
<keyword evidence="4" id="KW-0106">Calcium</keyword>
<gene>
    <name evidence="8" type="primary">LOC102810355</name>
</gene>
<dbReference type="RefSeq" id="XP_006818535.1">
    <property type="nucleotide sequence ID" value="XM_006818472.1"/>
</dbReference>
<sequence length="331" mass="38295">MDSERRCLPTTEITIAQELKLKQYTTHAVGKWHLGFYKEECLPNNRGFDSFFGIYSASADHYTYQVRETWWDLHRNAENVAHQYRGQYSSELYAKEARTIIKDHDVNKPMFLYLAFQAAHKPIQAPDKYIDMYPDIDDPARRVYAAMVTCMDDAIGSVVDQLKESQLWNNTVLIVSTGDTGTDTVTIMNRKKKIGPVTGRNMYKRRSDMVFMQNGAPAHTARVSQEWCSRKLPGFPRSEAWYAPPETDKETLVIDKEKHVRLYNIVDDETESNDLSNSMPDKVLECLEKLKEYFDSVSIPFPDRNQWSENELEKAVYNHELAPWGPANTDI</sequence>
<dbReference type="Gene3D" id="3.40.720.10">
    <property type="entry name" value="Alkaline Phosphatase, subunit A"/>
    <property type="match status" value="1"/>
</dbReference>
<evidence type="ECO:0000256" key="3">
    <source>
        <dbReference type="ARBA" id="ARBA00022723"/>
    </source>
</evidence>
<evidence type="ECO:0000256" key="2">
    <source>
        <dbReference type="ARBA" id="ARBA00008779"/>
    </source>
</evidence>
<feature type="domain" description="Sulfatase N-terminal" evidence="6">
    <location>
        <begin position="7"/>
        <end position="183"/>
    </location>
</feature>
<comment type="similarity">
    <text evidence="2">Belongs to the sulfatase family.</text>
</comment>
<dbReference type="InterPro" id="IPR017850">
    <property type="entry name" value="Alkaline_phosphatase_core_sf"/>
</dbReference>
<keyword evidence="5" id="KW-0325">Glycoprotein</keyword>
<evidence type="ECO:0000256" key="4">
    <source>
        <dbReference type="ARBA" id="ARBA00022837"/>
    </source>
</evidence>
<proteinExistence type="inferred from homology"/>